<evidence type="ECO:0000259" key="11">
    <source>
        <dbReference type="Pfam" id="PF16491"/>
    </source>
</evidence>
<dbReference type="AlphaFoldDB" id="A0A223CY85"/>
<dbReference type="Pfam" id="PF16491">
    <property type="entry name" value="Peptidase_M48_N"/>
    <property type="match status" value="1"/>
</dbReference>
<accession>A0A223CY85</accession>
<feature type="transmembrane region" description="Helical" evidence="9">
    <location>
        <begin position="161"/>
        <end position="183"/>
    </location>
</feature>
<evidence type="ECO:0008006" key="14">
    <source>
        <dbReference type="Google" id="ProtNLM"/>
    </source>
</evidence>
<feature type="domain" description="Peptidase M48" evidence="10">
    <location>
        <begin position="222"/>
        <end position="431"/>
    </location>
</feature>
<dbReference type="InterPro" id="IPR001915">
    <property type="entry name" value="Peptidase_M48"/>
</dbReference>
<dbReference type="GO" id="GO:0046872">
    <property type="term" value="F:metal ion binding"/>
    <property type="evidence" value="ECO:0007669"/>
    <property type="project" value="UniProtKB-KW"/>
</dbReference>
<gene>
    <name evidence="12" type="ORF">CIG75_04750</name>
</gene>
<dbReference type="EMBL" id="CP022657">
    <property type="protein sequence ID" value="ASS74359.1"/>
    <property type="molecule type" value="Genomic_DNA"/>
</dbReference>
<feature type="binding site" evidence="7">
    <location>
        <position position="296"/>
    </location>
    <ligand>
        <name>Zn(2+)</name>
        <dbReference type="ChEBI" id="CHEBI:29105"/>
        <note>catalytic</note>
    </ligand>
</feature>
<dbReference type="PANTHER" id="PTHR10120">
    <property type="entry name" value="CAAX PRENYL PROTEASE 1"/>
    <property type="match status" value="1"/>
</dbReference>
<comment type="cofactor">
    <cofactor evidence="7 8">
        <name>Zn(2+)</name>
        <dbReference type="ChEBI" id="CHEBI:29105"/>
    </cofactor>
    <text evidence="7 8">Binds 1 zinc ion per subunit.</text>
</comment>
<evidence type="ECO:0000313" key="12">
    <source>
        <dbReference type="EMBL" id="ASS74359.1"/>
    </source>
</evidence>
<evidence type="ECO:0000256" key="7">
    <source>
        <dbReference type="PIRSR" id="PIRSR627057-2"/>
    </source>
</evidence>
<dbReference type="KEGG" id="tab:CIG75_04750"/>
<evidence type="ECO:0000259" key="10">
    <source>
        <dbReference type="Pfam" id="PF01435"/>
    </source>
</evidence>
<evidence type="ECO:0000256" key="1">
    <source>
        <dbReference type="ARBA" id="ARBA00022670"/>
    </source>
</evidence>
<keyword evidence="9" id="KW-0472">Membrane</keyword>
<dbReference type="OrthoDB" id="9781930at2"/>
<evidence type="ECO:0000256" key="5">
    <source>
        <dbReference type="ARBA" id="ARBA00023049"/>
    </source>
</evidence>
<keyword evidence="13" id="KW-1185">Reference proteome</keyword>
<dbReference type="Gene3D" id="3.30.2010.10">
    <property type="entry name" value="Metalloproteases ('zincins'), catalytic domain"/>
    <property type="match status" value="1"/>
</dbReference>
<feature type="binding site" evidence="7">
    <location>
        <position position="372"/>
    </location>
    <ligand>
        <name>Zn(2+)</name>
        <dbReference type="ChEBI" id="CHEBI:29105"/>
        <note>catalytic</note>
    </ligand>
</feature>
<evidence type="ECO:0000256" key="2">
    <source>
        <dbReference type="ARBA" id="ARBA00022723"/>
    </source>
</evidence>
<dbReference type="InterPro" id="IPR032456">
    <property type="entry name" value="Peptidase_M48_N"/>
</dbReference>
<sequence>MECGQEERKGGEKMKRAYLTLPLCFLILAASLLTAHFVYNDTSVVTDVVKGEPAHPLSFMTEAEYERTVNFSRTKEALYFADLGFEWVILLFVLAAGLSGRFRDLAVKLFKRSSFGQVTIYTVLFQLVTTLLQLPLAWYRHMIDVNYGVSNMTPGAWFSELFLDFGISTLMTVPVIWIAFLIIKKSPGRWWLWLWTATVPLLLFLIVLQPVFIDPLYNDFKPLQNEQLKAKILDLASKADIPSANVYEVDMSKKTNALNAYVNGIGPSARIVLWDTTLNKLSDEEILFIMGHEMGHYVKHHMLWGLAGSLVLMLALFYLTSRLYPLIVRWMGGVWGLKGEQDLAALPVALFVLSLLSFMAGPAENYMQRLHEQVSDRYAVEITNGDAQAGITSFQKLSRLSLSDPNPSPLVKYLLYSHPTLSERIRDLEQMAKEQKVK</sequence>
<feature type="active site" evidence="6">
    <location>
        <position position="293"/>
    </location>
</feature>
<protein>
    <recommendedName>
        <fullName evidence="14">Peptidase M48</fullName>
    </recommendedName>
</protein>
<keyword evidence="1 8" id="KW-0645">Protease</keyword>
<evidence type="ECO:0000256" key="9">
    <source>
        <dbReference type="SAM" id="Phobius"/>
    </source>
</evidence>
<keyword evidence="9" id="KW-0812">Transmembrane</keyword>
<feature type="domain" description="CAAX prenyl protease 1 N-terminal" evidence="11">
    <location>
        <begin position="58"/>
        <end position="218"/>
    </location>
</feature>
<evidence type="ECO:0000256" key="6">
    <source>
        <dbReference type="PIRSR" id="PIRSR627057-1"/>
    </source>
</evidence>
<feature type="transmembrane region" description="Helical" evidence="9">
    <location>
        <begin position="18"/>
        <end position="39"/>
    </location>
</feature>
<feature type="transmembrane region" description="Helical" evidence="9">
    <location>
        <begin position="118"/>
        <end position="141"/>
    </location>
</feature>
<dbReference type="CDD" id="cd07343">
    <property type="entry name" value="M48A_Zmpste24p_like"/>
    <property type="match status" value="1"/>
</dbReference>
<reference evidence="12 13" key="1">
    <citation type="journal article" date="2015" name="Int. J. Syst. Evol. Microbiol.">
        <title>Tumebacillus algifaecis sp. nov., isolated from decomposing algal scum.</title>
        <authorList>
            <person name="Wu Y.F."/>
            <person name="Zhang B."/>
            <person name="Xing P."/>
            <person name="Wu Q.L."/>
            <person name="Liu S.J."/>
        </authorList>
    </citation>
    <scope>NUCLEOTIDE SEQUENCE [LARGE SCALE GENOMIC DNA]</scope>
    <source>
        <strain evidence="12 13">THMBR28</strain>
    </source>
</reference>
<name>A0A223CY85_9BACL</name>
<evidence type="ECO:0000256" key="8">
    <source>
        <dbReference type="RuleBase" id="RU003983"/>
    </source>
</evidence>
<keyword evidence="5 8" id="KW-0482">Metalloprotease</keyword>
<evidence type="ECO:0000313" key="13">
    <source>
        <dbReference type="Proteomes" id="UP000214688"/>
    </source>
</evidence>
<keyword evidence="4 7" id="KW-0862">Zinc</keyword>
<dbReference type="Pfam" id="PF01435">
    <property type="entry name" value="Peptidase_M48"/>
    <property type="match status" value="1"/>
</dbReference>
<feature type="binding site" evidence="7">
    <location>
        <position position="292"/>
    </location>
    <ligand>
        <name>Zn(2+)</name>
        <dbReference type="ChEBI" id="CHEBI:29105"/>
        <note>catalytic</note>
    </ligand>
</feature>
<feature type="transmembrane region" description="Helical" evidence="9">
    <location>
        <begin position="302"/>
        <end position="321"/>
    </location>
</feature>
<dbReference type="InterPro" id="IPR027057">
    <property type="entry name" value="CAXX_Prtase_1"/>
</dbReference>
<evidence type="ECO:0000256" key="3">
    <source>
        <dbReference type="ARBA" id="ARBA00022801"/>
    </source>
</evidence>
<dbReference type="GO" id="GO:0004222">
    <property type="term" value="F:metalloendopeptidase activity"/>
    <property type="evidence" value="ECO:0007669"/>
    <property type="project" value="InterPro"/>
</dbReference>
<dbReference type="Proteomes" id="UP000214688">
    <property type="component" value="Chromosome"/>
</dbReference>
<feature type="transmembrane region" description="Helical" evidence="9">
    <location>
        <begin position="77"/>
        <end position="98"/>
    </location>
</feature>
<proteinExistence type="inferred from homology"/>
<feature type="active site" description="Proton donor" evidence="6">
    <location>
        <position position="376"/>
    </location>
</feature>
<comment type="similarity">
    <text evidence="8">Belongs to the peptidase M48 family.</text>
</comment>
<keyword evidence="3 8" id="KW-0378">Hydrolase</keyword>
<feature type="transmembrane region" description="Helical" evidence="9">
    <location>
        <begin position="190"/>
        <end position="213"/>
    </location>
</feature>
<keyword evidence="2 7" id="KW-0479">Metal-binding</keyword>
<dbReference type="GO" id="GO:0071586">
    <property type="term" value="P:CAAX-box protein processing"/>
    <property type="evidence" value="ECO:0007669"/>
    <property type="project" value="InterPro"/>
</dbReference>
<keyword evidence="9" id="KW-1133">Transmembrane helix</keyword>
<dbReference type="FunFam" id="3.30.2010.10:FF:000010">
    <property type="entry name" value="M48 family peptidase"/>
    <property type="match status" value="1"/>
</dbReference>
<organism evidence="12 13">
    <name type="scientific">Tumebacillus algifaecis</name>
    <dbReference type="NCBI Taxonomy" id="1214604"/>
    <lineage>
        <taxon>Bacteria</taxon>
        <taxon>Bacillati</taxon>
        <taxon>Bacillota</taxon>
        <taxon>Bacilli</taxon>
        <taxon>Bacillales</taxon>
        <taxon>Alicyclobacillaceae</taxon>
        <taxon>Tumebacillus</taxon>
    </lineage>
</organism>
<evidence type="ECO:0000256" key="4">
    <source>
        <dbReference type="ARBA" id="ARBA00022833"/>
    </source>
</evidence>